<dbReference type="Proteomes" id="UP000612349">
    <property type="component" value="Unassembled WGS sequence"/>
</dbReference>
<comment type="caution">
    <text evidence="1">The sequence shown here is derived from an EMBL/GenBank/DDBJ whole genome shotgun (WGS) entry which is preliminary data.</text>
</comment>
<organism evidence="1 2">
    <name type="scientific">Croceicoccus mobilis</name>
    <dbReference type="NCBI Taxonomy" id="1703339"/>
    <lineage>
        <taxon>Bacteria</taxon>
        <taxon>Pseudomonadati</taxon>
        <taxon>Pseudomonadota</taxon>
        <taxon>Alphaproteobacteria</taxon>
        <taxon>Sphingomonadales</taxon>
        <taxon>Erythrobacteraceae</taxon>
        <taxon>Croceicoccus</taxon>
    </lineage>
</organism>
<sequence length="177" mass="18992">MPETGTVLEIASGSGEHALFLARRFPALRWQPSDPDADALKSIAAWKASEGADLANLANPVALDAAAEEWPVDRADAILCVNMVHISPWAATEGLFAGAARLLPAGGMLAIYGPFLANDIAIAPSNAEFDRSLRQRNPAWGIRDLADIDTLARSHGLDRVERILLPANNMLLAYRRG</sequence>
<dbReference type="AlphaFoldDB" id="A0A917DT29"/>
<dbReference type="PANTHER" id="PTHR20974:SF0">
    <property type="entry name" value="UPF0585 PROTEIN CG18661"/>
    <property type="match status" value="1"/>
</dbReference>
<dbReference type="InterPro" id="IPR010342">
    <property type="entry name" value="DUF938"/>
</dbReference>
<dbReference type="GO" id="GO:0008168">
    <property type="term" value="F:methyltransferase activity"/>
    <property type="evidence" value="ECO:0007669"/>
    <property type="project" value="UniProtKB-KW"/>
</dbReference>
<gene>
    <name evidence="1" type="ORF">GCM10010990_16370</name>
</gene>
<proteinExistence type="predicted"/>
<dbReference type="PANTHER" id="PTHR20974">
    <property type="entry name" value="UPF0585 PROTEIN CG18661"/>
    <property type="match status" value="1"/>
</dbReference>
<dbReference type="EMBL" id="BMIP01000003">
    <property type="protein sequence ID" value="GGD67603.1"/>
    <property type="molecule type" value="Genomic_DNA"/>
</dbReference>
<reference evidence="1" key="1">
    <citation type="journal article" date="2014" name="Int. J. Syst. Evol. Microbiol.">
        <title>Complete genome sequence of Corynebacterium casei LMG S-19264T (=DSM 44701T), isolated from a smear-ripened cheese.</title>
        <authorList>
            <consortium name="US DOE Joint Genome Institute (JGI-PGF)"/>
            <person name="Walter F."/>
            <person name="Albersmeier A."/>
            <person name="Kalinowski J."/>
            <person name="Ruckert C."/>
        </authorList>
    </citation>
    <scope>NUCLEOTIDE SEQUENCE</scope>
    <source>
        <strain evidence="1">CGMCC 1.15360</strain>
    </source>
</reference>
<dbReference type="Pfam" id="PF06080">
    <property type="entry name" value="DUF938"/>
    <property type="match status" value="1"/>
</dbReference>
<dbReference type="GO" id="GO:0032259">
    <property type="term" value="P:methylation"/>
    <property type="evidence" value="ECO:0007669"/>
    <property type="project" value="UniProtKB-KW"/>
</dbReference>
<evidence type="ECO:0000313" key="1">
    <source>
        <dbReference type="EMBL" id="GGD67603.1"/>
    </source>
</evidence>
<accession>A0A917DT29</accession>
<keyword evidence="2" id="KW-1185">Reference proteome</keyword>
<reference evidence="1" key="2">
    <citation type="submission" date="2020-09" db="EMBL/GenBank/DDBJ databases">
        <authorList>
            <person name="Sun Q."/>
            <person name="Zhou Y."/>
        </authorList>
    </citation>
    <scope>NUCLEOTIDE SEQUENCE</scope>
    <source>
        <strain evidence="1">CGMCC 1.15360</strain>
    </source>
</reference>
<name>A0A917DT29_9SPHN</name>
<keyword evidence="1" id="KW-0808">Transferase</keyword>
<dbReference type="SUPFAM" id="SSF53335">
    <property type="entry name" value="S-adenosyl-L-methionine-dependent methyltransferases"/>
    <property type="match status" value="1"/>
</dbReference>
<dbReference type="InterPro" id="IPR029063">
    <property type="entry name" value="SAM-dependent_MTases_sf"/>
</dbReference>
<evidence type="ECO:0000313" key="2">
    <source>
        <dbReference type="Proteomes" id="UP000612349"/>
    </source>
</evidence>
<keyword evidence="1" id="KW-0489">Methyltransferase</keyword>
<protein>
    <submittedName>
        <fullName evidence="1">SAM-dependent methyltransferase</fullName>
    </submittedName>
</protein>
<dbReference type="Gene3D" id="3.40.50.150">
    <property type="entry name" value="Vaccinia Virus protein VP39"/>
    <property type="match status" value="1"/>
</dbReference>